<keyword evidence="2" id="KW-1185">Reference proteome</keyword>
<gene>
    <name evidence="1" type="ORF">LAZ67_3002751</name>
</gene>
<proteinExistence type="predicted"/>
<evidence type="ECO:0000313" key="1">
    <source>
        <dbReference type="EMBL" id="UYV65000.1"/>
    </source>
</evidence>
<dbReference type="Proteomes" id="UP001235939">
    <property type="component" value="Chromosome 03"/>
</dbReference>
<evidence type="ECO:0000313" key="2">
    <source>
        <dbReference type="Proteomes" id="UP001235939"/>
    </source>
</evidence>
<sequence length="207" mass="24118">MVVLSCPWSRSDRSMHPDHNTGQLRCHVRMDVLFWIDVCHIEGCKDKIHNISKYTKLKFSEEQTMKRLMKQTELIRLCFCFLEWEGRIGLDRFVGCLGDVLQNVLELETAIDGYVHQSRAGSELTPQALDFLTTGEMGLICTIIETSWKRNKLEYSLDAQAVRRSRRLQGLEPEENIAMVKQETQTKMGEYHFQPYRNPSIFTGERN</sequence>
<organism evidence="1 2">
    <name type="scientific">Cordylochernes scorpioides</name>
    <dbReference type="NCBI Taxonomy" id="51811"/>
    <lineage>
        <taxon>Eukaryota</taxon>
        <taxon>Metazoa</taxon>
        <taxon>Ecdysozoa</taxon>
        <taxon>Arthropoda</taxon>
        <taxon>Chelicerata</taxon>
        <taxon>Arachnida</taxon>
        <taxon>Pseudoscorpiones</taxon>
        <taxon>Cheliferoidea</taxon>
        <taxon>Chernetidae</taxon>
        <taxon>Cordylochernes</taxon>
    </lineage>
</organism>
<accession>A0ABY6KBD0</accession>
<dbReference type="EMBL" id="CP092865">
    <property type="protein sequence ID" value="UYV65000.1"/>
    <property type="molecule type" value="Genomic_DNA"/>
</dbReference>
<protein>
    <submittedName>
        <fullName evidence="1">Uncharacterized protein</fullName>
    </submittedName>
</protein>
<reference evidence="1 2" key="1">
    <citation type="submission" date="2022-01" db="EMBL/GenBank/DDBJ databases">
        <title>A chromosomal length assembly of Cordylochernes scorpioides.</title>
        <authorList>
            <person name="Zeh D."/>
            <person name="Zeh J."/>
        </authorList>
    </citation>
    <scope>NUCLEOTIDE SEQUENCE [LARGE SCALE GENOMIC DNA]</scope>
    <source>
        <strain evidence="1">IN4F17</strain>
        <tissue evidence="1">Whole Body</tissue>
    </source>
</reference>
<name>A0ABY6KBD0_9ARAC</name>